<proteinExistence type="predicted"/>
<evidence type="ECO:0000313" key="2">
    <source>
        <dbReference type="EMBL" id="MBN7798655.1"/>
    </source>
</evidence>
<feature type="chain" id="PRO_5038095635" evidence="1">
    <location>
        <begin position="19"/>
        <end position="379"/>
    </location>
</feature>
<gene>
    <name evidence="2" type="ORF">JYP50_18785</name>
</gene>
<dbReference type="PROSITE" id="PS51257">
    <property type="entry name" value="PROKAR_LIPOPROTEIN"/>
    <property type="match status" value="1"/>
</dbReference>
<evidence type="ECO:0000313" key="3">
    <source>
        <dbReference type="Proteomes" id="UP000664303"/>
    </source>
</evidence>
<dbReference type="EMBL" id="JAFKCZ010000017">
    <property type="protein sequence ID" value="MBN7798655.1"/>
    <property type="molecule type" value="Genomic_DNA"/>
</dbReference>
<accession>A0A939DIB5</accession>
<sequence>MRLAVLSLCAWLAACAGGAPEPAPQPVAATAQWPAPVGSVSLQRVDEVEEAAALDVGLVVFDPGLAEDVTSHGTRGIFPEIRRAEARYLPVLLRQALVDAGAWGVVRVLPEPDDSVELLVRASILHSDGQRLALRVSAGDASGRQWLDRVYTDVATEGDYPVPEGGDPFADLYRQVANDLLAVRRALDADALQAIRRVGELRYAASLAPEAFTGYLARDEAGHYRVSRLPAAGDPMLARVQRIRNKEHLFIDTVDEQYLDLLQEMRPTYNLWRQYGLEQALYIANYHERLAGRDSAGRRGSFAAMQQTYNAFKWHKIQQQDLRELARGFDNEVTPTVLEASGRVFRLNGSLDSQYSEWRGILRQIFALETGLAPADGSP</sequence>
<keyword evidence="3" id="KW-1185">Reference proteome</keyword>
<dbReference type="RefSeq" id="WP_206562103.1">
    <property type="nucleotide sequence ID" value="NZ_JAFKCZ010000017.1"/>
</dbReference>
<keyword evidence="1" id="KW-0732">Signal</keyword>
<protein>
    <submittedName>
        <fullName evidence="2">Uncharacterized protein</fullName>
    </submittedName>
</protein>
<comment type="caution">
    <text evidence="2">The sequence shown here is derived from an EMBL/GenBank/DDBJ whole genome shotgun (WGS) entry which is preliminary data.</text>
</comment>
<feature type="signal peptide" evidence="1">
    <location>
        <begin position="1"/>
        <end position="18"/>
    </location>
</feature>
<organism evidence="2 3">
    <name type="scientific">Parahaliea mediterranea</name>
    <dbReference type="NCBI Taxonomy" id="651086"/>
    <lineage>
        <taxon>Bacteria</taxon>
        <taxon>Pseudomonadati</taxon>
        <taxon>Pseudomonadota</taxon>
        <taxon>Gammaproteobacteria</taxon>
        <taxon>Cellvibrionales</taxon>
        <taxon>Halieaceae</taxon>
        <taxon>Parahaliea</taxon>
    </lineage>
</organism>
<evidence type="ECO:0000256" key="1">
    <source>
        <dbReference type="SAM" id="SignalP"/>
    </source>
</evidence>
<name>A0A939DIB5_9GAMM</name>
<dbReference type="Proteomes" id="UP000664303">
    <property type="component" value="Unassembled WGS sequence"/>
</dbReference>
<reference evidence="2" key="1">
    <citation type="submission" date="2021-02" db="EMBL/GenBank/DDBJ databases">
        <title>PHA producing bacteria isolated from coastal sediment in Guangdong, Shenzhen.</title>
        <authorList>
            <person name="Zheng W."/>
            <person name="Yu S."/>
            <person name="Huang Y."/>
        </authorList>
    </citation>
    <scope>NUCLEOTIDE SEQUENCE</scope>
    <source>
        <strain evidence="2">TN14-10</strain>
    </source>
</reference>
<dbReference type="AlphaFoldDB" id="A0A939DIB5"/>